<dbReference type="InterPro" id="IPR029058">
    <property type="entry name" value="AB_hydrolase_fold"/>
</dbReference>
<organism evidence="6 7">
    <name type="scientific">Ceutorhynchus assimilis</name>
    <name type="common">cabbage seed weevil</name>
    <dbReference type="NCBI Taxonomy" id="467358"/>
    <lineage>
        <taxon>Eukaryota</taxon>
        <taxon>Metazoa</taxon>
        <taxon>Ecdysozoa</taxon>
        <taxon>Arthropoda</taxon>
        <taxon>Hexapoda</taxon>
        <taxon>Insecta</taxon>
        <taxon>Pterygota</taxon>
        <taxon>Neoptera</taxon>
        <taxon>Endopterygota</taxon>
        <taxon>Coleoptera</taxon>
        <taxon>Polyphaga</taxon>
        <taxon>Cucujiformia</taxon>
        <taxon>Curculionidae</taxon>
        <taxon>Ceutorhynchinae</taxon>
        <taxon>Ceutorhynchus</taxon>
    </lineage>
</organism>
<dbReference type="Gene3D" id="3.40.50.1820">
    <property type="entry name" value="alpha/beta hydrolase"/>
    <property type="match status" value="1"/>
</dbReference>
<dbReference type="AlphaFoldDB" id="A0A9N9QCP3"/>
<evidence type="ECO:0000256" key="2">
    <source>
        <dbReference type="ARBA" id="ARBA00022487"/>
    </source>
</evidence>
<proteinExistence type="inferred from homology"/>
<evidence type="ECO:0000256" key="3">
    <source>
        <dbReference type="ARBA" id="ARBA00022801"/>
    </source>
</evidence>
<evidence type="ECO:0000259" key="5">
    <source>
        <dbReference type="Pfam" id="PF00135"/>
    </source>
</evidence>
<reference evidence="6" key="1">
    <citation type="submission" date="2022-01" db="EMBL/GenBank/DDBJ databases">
        <authorList>
            <person name="King R."/>
        </authorList>
    </citation>
    <scope>NUCLEOTIDE SEQUENCE</scope>
</reference>
<evidence type="ECO:0000256" key="1">
    <source>
        <dbReference type="ARBA" id="ARBA00005964"/>
    </source>
</evidence>
<evidence type="ECO:0000313" key="7">
    <source>
        <dbReference type="Proteomes" id="UP001152799"/>
    </source>
</evidence>
<sequence length="136" mass="15346">MEKFGPDYFFEQDVYTRLTIDSFTGFLCTENYTATENWGLKDYTLALNWVQQNIEKSGGDVKNLILFGQSARAACISILIESPLARGRTCFSSTYILGLFHKAILQSGTSLNPWVYSQWVKKSVYAMAHSSPGNQH</sequence>
<protein>
    <recommendedName>
        <fullName evidence="5">Carboxylesterase type B domain-containing protein</fullName>
    </recommendedName>
</protein>
<accession>A0A9N9QCP3</accession>
<dbReference type="Proteomes" id="UP001152799">
    <property type="component" value="Chromosome 2"/>
</dbReference>
<comment type="similarity">
    <text evidence="1">Belongs to the type-B carboxylesterase/lipase family.</text>
</comment>
<dbReference type="Pfam" id="PF00135">
    <property type="entry name" value="COesterase"/>
    <property type="match status" value="1"/>
</dbReference>
<keyword evidence="3" id="KW-0378">Hydrolase</keyword>
<feature type="domain" description="Carboxylesterase type B" evidence="5">
    <location>
        <begin position="24"/>
        <end position="128"/>
    </location>
</feature>
<dbReference type="OrthoDB" id="19653at2759"/>
<keyword evidence="4" id="KW-0325">Glycoprotein</keyword>
<dbReference type="PANTHER" id="PTHR43142:SF1">
    <property type="entry name" value="CARBOXYLIC ESTER HYDROLASE"/>
    <property type="match status" value="1"/>
</dbReference>
<dbReference type="GO" id="GO:0052689">
    <property type="term" value="F:carboxylic ester hydrolase activity"/>
    <property type="evidence" value="ECO:0007669"/>
    <property type="project" value="UniProtKB-KW"/>
</dbReference>
<keyword evidence="2" id="KW-0719">Serine esterase</keyword>
<dbReference type="InterPro" id="IPR002018">
    <property type="entry name" value="CarbesteraseB"/>
</dbReference>
<dbReference type="SUPFAM" id="SSF53474">
    <property type="entry name" value="alpha/beta-Hydrolases"/>
    <property type="match status" value="1"/>
</dbReference>
<evidence type="ECO:0000313" key="6">
    <source>
        <dbReference type="EMBL" id="CAG9764943.1"/>
    </source>
</evidence>
<evidence type="ECO:0000256" key="4">
    <source>
        <dbReference type="ARBA" id="ARBA00023180"/>
    </source>
</evidence>
<keyword evidence="7" id="KW-1185">Reference proteome</keyword>
<dbReference type="PANTHER" id="PTHR43142">
    <property type="entry name" value="CARBOXYLIC ESTER HYDROLASE"/>
    <property type="match status" value="1"/>
</dbReference>
<dbReference type="EMBL" id="OU892278">
    <property type="protein sequence ID" value="CAG9764943.1"/>
    <property type="molecule type" value="Genomic_DNA"/>
</dbReference>
<name>A0A9N9QCP3_9CUCU</name>
<gene>
    <name evidence="6" type="ORF">CEUTPL_LOCUS5567</name>
</gene>